<accession>A0A556V1N9</accession>
<dbReference type="PANTHER" id="PTHR22115:SF5">
    <property type="entry name" value="COILED-COIL DOMAIN-CONTAINING PROTEIN 50-LIKE ISOFORM X1"/>
    <property type="match status" value="1"/>
</dbReference>
<keyword evidence="6" id="KW-1185">Reference proteome</keyword>
<keyword evidence="1 2" id="KW-0175">Coiled coil</keyword>
<evidence type="ECO:0000256" key="1">
    <source>
        <dbReference type="ARBA" id="ARBA00023054"/>
    </source>
</evidence>
<reference evidence="5 6" key="1">
    <citation type="journal article" date="2019" name="Genome Biol. Evol.">
        <title>Whole-Genome Sequencing of the Giant Devil Catfish, Bagarius yarrelli.</title>
        <authorList>
            <person name="Jiang W."/>
            <person name="Lv Y."/>
            <person name="Cheng L."/>
            <person name="Yang K."/>
            <person name="Chao B."/>
            <person name="Wang X."/>
            <person name="Li Y."/>
            <person name="Pan X."/>
            <person name="You X."/>
            <person name="Zhang Y."/>
            <person name="Yang J."/>
            <person name="Li J."/>
            <person name="Zhang X."/>
            <person name="Liu S."/>
            <person name="Sun C."/>
            <person name="Yang J."/>
            <person name="Shi Q."/>
        </authorList>
    </citation>
    <scope>NUCLEOTIDE SEQUENCE [LARGE SCALE GENOMIC DNA]</scope>
    <source>
        <strain evidence="5">JWS20170419001</strain>
        <tissue evidence="5">Muscle</tissue>
    </source>
</reference>
<proteinExistence type="predicted"/>
<name>A0A556V1N9_BAGYA</name>
<dbReference type="Pfam" id="PF15295">
    <property type="entry name" value="CCDC50_N"/>
    <property type="match status" value="1"/>
</dbReference>
<organism evidence="5 6">
    <name type="scientific">Bagarius yarrelli</name>
    <name type="common">Goonch</name>
    <name type="synonym">Bagrus yarrelli</name>
    <dbReference type="NCBI Taxonomy" id="175774"/>
    <lineage>
        <taxon>Eukaryota</taxon>
        <taxon>Metazoa</taxon>
        <taxon>Chordata</taxon>
        <taxon>Craniata</taxon>
        <taxon>Vertebrata</taxon>
        <taxon>Euteleostomi</taxon>
        <taxon>Actinopterygii</taxon>
        <taxon>Neopterygii</taxon>
        <taxon>Teleostei</taxon>
        <taxon>Ostariophysi</taxon>
        <taxon>Siluriformes</taxon>
        <taxon>Sisoridae</taxon>
        <taxon>Sisorinae</taxon>
        <taxon>Bagarius</taxon>
    </lineage>
</organism>
<feature type="coiled-coil region" evidence="2">
    <location>
        <begin position="89"/>
        <end position="120"/>
    </location>
</feature>
<evidence type="ECO:0000256" key="2">
    <source>
        <dbReference type="SAM" id="Coils"/>
    </source>
</evidence>
<comment type="caution">
    <text evidence="5">The sequence shown here is derived from an EMBL/GenBank/DDBJ whole genome shotgun (WGS) entry which is preliminary data.</text>
</comment>
<protein>
    <submittedName>
        <fullName evidence="5">Coiled-coil domain-containing protein 50</fullName>
    </submittedName>
</protein>
<evidence type="ECO:0000256" key="3">
    <source>
        <dbReference type="SAM" id="MobiDB-lite"/>
    </source>
</evidence>
<dbReference type="InterPro" id="IPR039303">
    <property type="entry name" value="CCDC50"/>
</dbReference>
<evidence type="ECO:0000313" key="6">
    <source>
        <dbReference type="Proteomes" id="UP000319801"/>
    </source>
</evidence>
<evidence type="ECO:0000313" key="5">
    <source>
        <dbReference type="EMBL" id="TSR39581.1"/>
    </source>
</evidence>
<feature type="domain" description="Coiled-coil" evidence="4">
    <location>
        <begin position="5"/>
        <end position="128"/>
    </location>
</feature>
<dbReference type="Proteomes" id="UP000319801">
    <property type="component" value="Unassembled WGS sequence"/>
</dbReference>
<sequence length="662" mass="77319">MAELEVDQSNLPRVQEVSQYFSVLEDGALAHNLQEQEIEQYYSSNVQRNQLVQKDIRVAKKLQNEEQRRAQMLHEQATRQLEQQDLEYAQRIQEEIQRTAEEERRREEKDQEIAKQIQEEEVLYVRQRNSCRRTDVRDYESGQCEHRRSHNRDNVEHRRQSGHELPLRRRSGQSRSSYASQSSSATGHRLGGWGDVVRLIKNDMSEQGYLNYSSEEELFEPIYKLDSMMSRRRHRSQRCSIQGTRLSHHSSMREPNSRMWQEDQAGGYRHSDDQDSESVRSGNRQLRYLSSGYCTSGDGQRRVRFQDDQRRRKVYSDGIGAFVEYNCGRRELRGCPLKPCEDNVQVDERTSIGEVNRSHRHQQGNEMRNFWSQSIREEEGSCRVQAQHRLRAQSLREKWRYDGENRQYSGQPSMRHVRSERWQHNQKDRLSTEEEEREVNRESGRRRVETRASRPPQLSLSATGRGHSPGAGQTENVSSLDLCELRQVLQDEELAHRLQAEEEELLRGDLASASPLESSYTRGDFTVAQVAQDEEIARFMQKQEMKAQLRSQELENGSFGYGEMSHVYDGTEVYDGQPTFCMCRQQQSFRNIAEQLDPTFQRKENVQTEQSTTGACQIQTTPQAGSCKEPAFVTATKRQNDKVVRAKSKKENSKSKENCKQQ</sequence>
<feature type="region of interest" description="Disordered" evidence="3">
    <location>
        <begin position="135"/>
        <end position="191"/>
    </location>
</feature>
<dbReference type="AlphaFoldDB" id="A0A556V1N9"/>
<gene>
    <name evidence="5" type="ORF">Baya_11708</name>
</gene>
<feature type="region of interest" description="Disordered" evidence="3">
    <location>
        <begin position="403"/>
        <end position="476"/>
    </location>
</feature>
<dbReference type="InterPro" id="IPR029311">
    <property type="entry name" value="CCDC50_N"/>
</dbReference>
<feature type="compositionally biased region" description="Low complexity" evidence="3">
    <location>
        <begin position="173"/>
        <end position="185"/>
    </location>
</feature>
<feature type="region of interest" description="Disordered" evidence="3">
    <location>
        <begin position="638"/>
        <end position="662"/>
    </location>
</feature>
<evidence type="ECO:0000259" key="4">
    <source>
        <dbReference type="Pfam" id="PF15295"/>
    </source>
</evidence>
<dbReference type="PANTHER" id="PTHR22115">
    <property type="entry name" value="C3ORF6 PROTEIN-RELATED"/>
    <property type="match status" value="1"/>
</dbReference>
<dbReference type="EMBL" id="VCAZ01000093">
    <property type="protein sequence ID" value="TSR39581.1"/>
    <property type="molecule type" value="Genomic_DNA"/>
</dbReference>
<feature type="compositionally biased region" description="Basic and acidic residues" evidence="3">
    <location>
        <begin position="135"/>
        <end position="167"/>
    </location>
</feature>
<feature type="compositionally biased region" description="Basic and acidic residues" evidence="3">
    <location>
        <begin position="417"/>
        <end position="452"/>
    </location>
</feature>
<dbReference type="OrthoDB" id="9994767at2759"/>
<feature type="region of interest" description="Disordered" evidence="3">
    <location>
        <begin position="230"/>
        <end position="282"/>
    </location>
</feature>